<organism evidence="1 2">
    <name type="scientific">Sistotremastrum suecicum HHB10207 ss-3</name>
    <dbReference type="NCBI Taxonomy" id="1314776"/>
    <lineage>
        <taxon>Eukaryota</taxon>
        <taxon>Fungi</taxon>
        <taxon>Dikarya</taxon>
        <taxon>Basidiomycota</taxon>
        <taxon>Agaricomycotina</taxon>
        <taxon>Agaricomycetes</taxon>
        <taxon>Sistotremastrales</taxon>
        <taxon>Sistotremastraceae</taxon>
        <taxon>Sistotremastrum</taxon>
    </lineage>
</organism>
<proteinExistence type="predicted"/>
<evidence type="ECO:0000313" key="1">
    <source>
        <dbReference type="EMBL" id="KZT35868.1"/>
    </source>
</evidence>
<dbReference type="Proteomes" id="UP000076798">
    <property type="component" value="Unassembled WGS sequence"/>
</dbReference>
<protein>
    <submittedName>
        <fullName evidence="1">Uncharacterized protein</fullName>
    </submittedName>
</protein>
<keyword evidence="2" id="KW-1185">Reference proteome</keyword>
<gene>
    <name evidence="1" type="ORF">SISSUDRAFT_1130794</name>
</gene>
<reference evidence="1 2" key="1">
    <citation type="journal article" date="2016" name="Mol. Biol. Evol.">
        <title>Comparative Genomics of Early-Diverging Mushroom-Forming Fungi Provides Insights into the Origins of Lignocellulose Decay Capabilities.</title>
        <authorList>
            <person name="Nagy L.G."/>
            <person name="Riley R."/>
            <person name="Tritt A."/>
            <person name="Adam C."/>
            <person name="Daum C."/>
            <person name="Floudas D."/>
            <person name="Sun H."/>
            <person name="Yadav J.S."/>
            <person name="Pangilinan J."/>
            <person name="Larsson K.H."/>
            <person name="Matsuura K."/>
            <person name="Barry K."/>
            <person name="Labutti K."/>
            <person name="Kuo R."/>
            <person name="Ohm R.A."/>
            <person name="Bhattacharya S.S."/>
            <person name="Shirouzu T."/>
            <person name="Yoshinaga Y."/>
            <person name="Martin F.M."/>
            <person name="Grigoriev I.V."/>
            <person name="Hibbett D.S."/>
        </authorList>
    </citation>
    <scope>NUCLEOTIDE SEQUENCE [LARGE SCALE GENOMIC DNA]</scope>
    <source>
        <strain evidence="1 2">HHB10207 ss-3</strain>
    </source>
</reference>
<name>A0A166B029_9AGAM</name>
<dbReference type="OrthoDB" id="3181259at2759"/>
<sequence length="531" mass="61232">MPSYLSQLWKKLKQKITRQGQSRNSAKAAFEAMDAAQIAAAARAYLKRASTIWTLDNPSEDWTPFQDDEYQVEFARRFLGTVPVSDVLVPTTNPESRLPFEILSKIFELAARAHNNLPAVVVMVSKYWRSVALAHNPLWSYLWLDYRSPKEKYLLWKERLGNIDTPRSITIVAVARGQVLTEDWRYIEKELISLERAYKIRSFHFDGDMQTFRWCELKLNLNTFEDISLHMNKWDRFDISHSHYGCGVPPWPRSASAEAQPPKAISLRNVALDFTLLDFSQLTILELFDTENFSFPLPRDLMPALQTTTRLETLVIELTGYYAVEFSYEEYEIIRLAHLRHLLMKGEWRQLDFLAKLELPSLESLSTDASPRRSLGILRHTAPPLRRLCFSCTFLDPKLLDRIALYPSIISIHLFLSSLSVPSSEAAFIAAFQTRRAADPAFLPLLEHFETHNMSRSECLFPLPSIGPFKLRSTWGSESPREPLAKLNMLISSIVMQRDTAPPACNLSPLVNEDWKEEVKSRFKPRKRSLY</sequence>
<evidence type="ECO:0000313" key="2">
    <source>
        <dbReference type="Proteomes" id="UP000076798"/>
    </source>
</evidence>
<accession>A0A166B029</accession>
<dbReference type="AlphaFoldDB" id="A0A166B029"/>
<dbReference type="EMBL" id="KV428125">
    <property type="protein sequence ID" value="KZT35868.1"/>
    <property type="molecule type" value="Genomic_DNA"/>
</dbReference>